<evidence type="ECO:0000313" key="3">
    <source>
        <dbReference type="Proteomes" id="UP001237642"/>
    </source>
</evidence>
<gene>
    <name evidence="2" type="ORF">POM88_043090</name>
</gene>
<keyword evidence="3" id="KW-1185">Reference proteome</keyword>
<organism evidence="2 3">
    <name type="scientific">Heracleum sosnowskyi</name>
    <dbReference type="NCBI Taxonomy" id="360622"/>
    <lineage>
        <taxon>Eukaryota</taxon>
        <taxon>Viridiplantae</taxon>
        <taxon>Streptophyta</taxon>
        <taxon>Embryophyta</taxon>
        <taxon>Tracheophyta</taxon>
        <taxon>Spermatophyta</taxon>
        <taxon>Magnoliopsida</taxon>
        <taxon>eudicotyledons</taxon>
        <taxon>Gunneridae</taxon>
        <taxon>Pentapetalae</taxon>
        <taxon>asterids</taxon>
        <taxon>campanulids</taxon>
        <taxon>Apiales</taxon>
        <taxon>Apiaceae</taxon>
        <taxon>Apioideae</taxon>
        <taxon>apioid superclade</taxon>
        <taxon>Tordylieae</taxon>
        <taxon>Tordyliinae</taxon>
        <taxon>Heracleum</taxon>
    </lineage>
</organism>
<evidence type="ECO:0000256" key="1">
    <source>
        <dbReference type="SAM" id="Coils"/>
    </source>
</evidence>
<sequence length="308" mass="34634">MGHNTHSQISIHCTSFINLLHEDQFYFDEAWKMAYEPEGRKYSLHWLIVYNYKESPHTFTNIELVTFPQQPPLSQHCPSDSASPTATIITTLPQNNMNPPTRAASVTFQNVVLQMPLTDPTKVLVYKSVCIETVDMAVQEEQVLHNSVEHADRVRYVGSPVEGTDNDRSNSSTGNKFGIQFSQPLLSELQAIDCDIENAKSKLQDLQIRIDDTQSKLQDLQTLRSEKMQEIQKTFGTMVTNLAVGCIGDVLLSCPLIYSEGVVCSIILVIFISLECHLFEPSSSPNCTTSIMEVEENEARRNGTTHYT</sequence>
<reference evidence="2" key="2">
    <citation type="submission" date="2023-05" db="EMBL/GenBank/DDBJ databases">
        <authorList>
            <person name="Schelkunov M.I."/>
        </authorList>
    </citation>
    <scope>NUCLEOTIDE SEQUENCE</scope>
    <source>
        <strain evidence="2">Hsosn_3</strain>
        <tissue evidence="2">Leaf</tissue>
    </source>
</reference>
<proteinExistence type="predicted"/>
<dbReference type="EMBL" id="JAUIZM010000010">
    <property type="protein sequence ID" value="KAK1358616.1"/>
    <property type="molecule type" value="Genomic_DNA"/>
</dbReference>
<evidence type="ECO:0000313" key="2">
    <source>
        <dbReference type="EMBL" id="KAK1358616.1"/>
    </source>
</evidence>
<comment type="caution">
    <text evidence="2">The sequence shown here is derived from an EMBL/GenBank/DDBJ whole genome shotgun (WGS) entry which is preliminary data.</text>
</comment>
<reference evidence="2" key="1">
    <citation type="submission" date="2023-02" db="EMBL/GenBank/DDBJ databases">
        <title>Genome of toxic invasive species Heracleum sosnowskyi carries increased number of genes despite the absence of recent whole-genome duplications.</title>
        <authorList>
            <person name="Schelkunov M."/>
            <person name="Shtratnikova V."/>
            <person name="Makarenko M."/>
            <person name="Klepikova A."/>
            <person name="Omelchenko D."/>
            <person name="Novikova G."/>
            <person name="Obukhova E."/>
            <person name="Bogdanov V."/>
            <person name="Penin A."/>
            <person name="Logacheva M."/>
        </authorList>
    </citation>
    <scope>NUCLEOTIDE SEQUENCE</scope>
    <source>
        <strain evidence="2">Hsosn_3</strain>
        <tissue evidence="2">Leaf</tissue>
    </source>
</reference>
<name>A0AAD8H319_9APIA</name>
<feature type="coiled-coil region" evidence="1">
    <location>
        <begin position="189"/>
        <end position="230"/>
    </location>
</feature>
<dbReference type="Proteomes" id="UP001237642">
    <property type="component" value="Unassembled WGS sequence"/>
</dbReference>
<accession>A0AAD8H319</accession>
<protein>
    <submittedName>
        <fullName evidence="2">Uncharacterized protein</fullName>
    </submittedName>
</protein>
<dbReference type="AlphaFoldDB" id="A0AAD8H319"/>
<keyword evidence="1" id="KW-0175">Coiled coil</keyword>